<sequence>MLSTIRQIQSITLTPLIWDNLGKHLPHDWSPPQNISQSPTNSVLPDLVVDSLGIVHIAWVDVDQIFYRTYHNGVLGDTVCLSGYGSTLATYSYPSMSIFLPNHRVYVVWECYDPQCYSPYQIHYRYKDDNIWSMTNVWAHYLPMRHPSIDFSHGSEWTLEELSLCYEDSTSGNSEATFFGGNGGGLSTPGRSTYPVISTVGSTWSYLFWQEDSAGQADV</sequence>
<proteinExistence type="predicted"/>
<name>A0A0S8FPC4_UNCW3</name>
<organism evidence="1 2">
    <name type="scientific">candidate division WOR_3 bacterium SM23_42</name>
    <dbReference type="NCBI Taxonomy" id="1703779"/>
    <lineage>
        <taxon>Bacteria</taxon>
        <taxon>Bacteria division WOR-3</taxon>
    </lineage>
</organism>
<evidence type="ECO:0000313" key="2">
    <source>
        <dbReference type="Proteomes" id="UP000051373"/>
    </source>
</evidence>
<evidence type="ECO:0000313" key="1">
    <source>
        <dbReference type="EMBL" id="KPK62585.1"/>
    </source>
</evidence>
<dbReference type="EMBL" id="LJUJ01000032">
    <property type="protein sequence ID" value="KPK62585.1"/>
    <property type="molecule type" value="Genomic_DNA"/>
</dbReference>
<accession>A0A0S8FPC4</accession>
<dbReference type="Proteomes" id="UP000051373">
    <property type="component" value="Unassembled WGS sequence"/>
</dbReference>
<comment type="caution">
    <text evidence="1">The sequence shown here is derived from an EMBL/GenBank/DDBJ whole genome shotgun (WGS) entry which is preliminary data.</text>
</comment>
<feature type="non-terminal residue" evidence="1">
    <location>
        <position position="219"/>
    </location>
</feature>
<dbReference type="AlphaFoldDB" id="A0A0S8FPC4"/>
<protein>
    <submittedName>
        <fullName evidence="1">Uncharacterized protein</fullName>
    </submittedName>
</protein>
<gene>
    <name evidence="1" type="ORF">AMJ83_10505</name>
</gene>
<reference evidence="1 2" key="1">
    <citation type="journal article" date="2015" name="Microbiome">
        <title>Genomic resolution of linkages in carbon, nitrogen, and sulfur cycling among widespread estuary sediment bacteria.</title>
        <authorList>
            <person name="Baker B.J."/>
            <person name="Lazar C.S."/>
            <person name="Teske A.P."/>
            <person name="Dick G.J."/>
        </authorList>
    </citation>
    <scope>NUCLEOTIDE SEQUENCE [LARGE SCALE GENOMIC DNA]</scope>
    <source>
        <strain evidence="1">SM23_42</strain>
    </source>
</reference>